<accession>A0A8D8LN43</accession>
<dbReference type="Pfam" id="PF18020">
    <property type="entry name" value="TIG_2"/>
    <property type="match status" value="1"/>
</dbReference>
<dbReference type="GO" id="GO:0002116">
    <property type="term" value="C:semaphorin receptor complex"/>
    <property type="evidence" value="ECO:0007669"/>
    <property type="project" value="TreeGrafter"/>
</dbReference>
<proteinExistence type="predicted"/>
<dbReference type="AlphaFoldDB" id="A0A8D8LN43"/>
<name>A0A8D8LN43_9HEMI</name>
<dbReference type="EMBL" id="HBUF01026781">
    <property type="protein sequence ID" value="CAG6613204.1"/>
    <property type="molecule type" value="Transcribed_RNA"/>
</dbReference>
<feature type="chain" id="PRO_5034132069" evidence="2">
    <location>
        <begin position="17"/>
        <end position="1080"/>
    </location>
</feature>
<dbReference type="PANTHER" id="PTHR22625">
    <property type="entry name" value="PLEXIN"/>
    <property type="match status" value="1"/>
</dbReference>
<feature type="domain" description="Plexin cytoplasmic RhoGTPase-binding" evidence="5">
    <location>
        <begin position="706"/>
        <end position="814"/>
    </location>
</feature>
<evidence type="ECO:0000313" key="6">
    <source>
        <dbReference type="EMBL" id="CAG6613204.1"/>
    </source>
</evidence>
<evidence type="ECO:0000256" key="2">
    <source>
        <dbReference type="SAM" id="SignalP"/>
    </source>
</evidence>
<feature type="domain" description="Plexin TIG" evidence="4">
    <location>
        <begin position="217"/>
        <end position="301"/>
    </location>
</feature>
<dbReference type="InterPro" id="IPR046800">
    <property type="entry name" value="Plexin_RBD"/>
</dbReference>
<dbReference type="Pfam" id="PF20170">
    <property type="entry name" value="Plexin_RBD"/>
    <property type="match status" value="1"/>
</dbReference>
<dbReference type="GO" id="GO:0030334">
    <property type="term" value="P:regulation of cell migration"/>
    <property type="evidence" value="ECO:0007669"/>
    <property type="project" value="TreeGrafter"/>
</dbReference>
<dbReference type="SUPFAM" id="SSF48350">
    <property type="entry name" value="GTPase activation domain, GAP"/>
    <property type="match status" value="1"/>
</dbReference>
<reference evidence="6" key="1">
    <citation type="submission" date="2021-05" db="EMBL/GenBank/DDBJ databases">
        <authorList>
            <person name="Alioto T."/>
            <person name="Alioto T."/>
            <person name="Gomez Garrido J."/>
        </authorList>
    </citation>
    <scope>NUCLEOTIDE SEQUENCE</scope>
</reference>
<dbReference type="Gene3D" id="3.10.20.90">
    <property type="entry name" value="Phosphatidylinositol 3-kinase Catalytic Subunit, Chain A, domain 1"/>
    <property type="match status" value="1"/>
</dbReference>
<dbReference type="Gene3D" id="1.10.506.10">
    <property type="entry name" value="GTPase Activation - p120gap, domain 1"/>
    <property type="match status" value="1"/>
</dbReference>
<sequence>MCWSVFIILLVGLITAEDWPAPLKSTTGNHHIIVTPDEMKRVCGDYLKINIDSSSTLPHKICCNFIINNQTISYIGYKSESIQCLITPALNDNNCFPPIPAGQHSISTTLSVSPRTNFSCTQERKLTYGNDILTTNFTFFDCTTYISCTQCLSSEFPCDWSENNLCDHTNKNVADRQHNHAQCDKYPSIIGSTEIPVLSNSWESVNVTFNNHPFIRQFDKTIFFCYFNIENVIKNVTATLIDDNTISCNATGFNYSSNVSHINASFTISWRGYKWNTILSRNDYLHTLELENPNNVHLVIYKLPTITSVMSDSQCPKGTSAGGTNINVFGNNLDNVKKPKIYVLYKQKRYKRTCKVKNSGHMKCEAPTINVTVENLDIKYPEELEYGFEMDPFPGFHNMSRNLRRSFKELTCQPPEQLPNSLNDNQEVTTADLQVVTVVVANTLEKLNDPQPGILTEKALYGGIAMIIFLVLISIAHLIGYRCKPTEKSLVYKSLEQMQKEIELTEQRVAAACKEAFVELQTNVTDFARDLTTDCVPFLDYRTYAMRTLFPKNEQHRILRFERPEVLFKEKELGFFQKLIMDKTFLLLFIRTLESNSNFSMSDRAHVASLLMIVLRRNMKYCTDILTTLLAELIEKCMQRKSNPKLLLRRTESIAEKMVSYWFTFFLYNFLRENVGEPLYNLFRAIKYQVEKGPVDAITGEARYALSEDKLIRNVIDYKPMTVAVSIGRYDKIPVHVLSCDTISQVKEKSLDTIYRTTPFSQRPIGKENLGVEWKTGNAKKLILYDFDTKIIEGELERMNTLNHYNVPDGAHLTLVPIECKSCTLDVMEMKKVMTKKWHLVRQDDNADRKKGERSHKLVSEIFLTRLLTTKEILQKFVDDLFKAIFTLGDHGSAVPLAVKNMFDFLDKQELEHDITDAEVVHTWKSNALPLRFWVNLIKNPDFLFDIHKSNTVDSCLSVVAQAFMDSCGTSDLRLSKDSPSSKLIYAKDIPVYKELVAKYYSSIKSKKIPEDQMNAMLGEEFELHRRQYVPSEVNYLYWALYELYNYALEYNEPLTLALEKDQDSRKQKLAHKLNQVRYR</sequence>
<evidence type="ECO:0000259" key="4">
    <source>
        <dbReference type="Pfam" id="PF18020"/>
    </source>
</evidence>
<dbReference type="GO" id="GO:0017154">
    <property type="term" value="F:semaphorin receptor activity"/>
    <property type="evidence" value="ECO:0007669"/>
    <property type="project" value="InterPro"/>
</dbReference>
<evidence type="ECO:0000259" key="3">
    <source>
        <dbReference type="Pfam" id="PF08337"/>
    </source>
</evidence>
<dbReference type="CDD" id="cd12790">
    <property type="entry name" value="RasGAP_plexin_A"/>
    <property type="match status" value="1"/>
</dbReference>
<dbReference type="PANTHER" id="PTHR22625:SF70">
    <property type="entry name" value="PLEXIN A, ISOFORM A"/>
    <property type="match status" value="1"/>
</dbReference>
<dbReference type="Pfam" id="PF08337">
    <property type="entry name" value="Plexin_cytopl"/>
    <property type="match status" value="1"/>
</dbReference>
<comment type="subcellular location">
    <subcellularLocation>
        <location evidence="1">Membrane</location>
        <topology evidence="1">Single-pass type I membrane protein</topology>
    </subcellularLocation>
</comment>
<dbReference type="InterPro" id="IPR041362">
    <property type="entry name" value="TIG2_plexin"/>
</dbReference>
<feature type="domain" description="Plexin cytoplasmic RasGAP" evidence="3">
    <location>
        <begin position="536"/>
        <end position="1053"/>
    </location>
</feature>
<dbReference type="InterPro" id="IPR014756">
    <property type="entry name" value="Ig_E-set"/>
</dbReference>
<organism evidence="6">
    <name type="scientific">Cacopsylla melanoneura</name>
    <dbReference type="NCBI Taxonomy" id="428564"/>
    <lineage>
        <taxon>Eukaryota</taxon>
        <taxon>Metazoa</taxon>
        <taxon>Ecdysozoa</taxon>
        <taxon>Arthropoda</taxon>
        <taxon>Hexapoda</taxon>
        <taxon>Insecta</taxon>
        <taxon>Pterygota</taxon>
        <taxon>Neoptera</taxon>
        <taxon>Paraneoptera</taxon>
        <taxon>Hemiptera</taxon>
        <taxon>Sternorrhyncha</taxon>
        <taxon>Psylloidea</taxon>
        <taxon>Psyllidae</taxon>
        <taxon>Psyllinae</taxon>
        <taxon>Cacopsylla</taxon>
    </lineage>
</organism>
<dbReference type="InterPro" id="IPR008936">
    <property type="entry name" value="Rho_GTPase_activation_prot"/>
</dbReference>
<dbReference type="GO" id="GO:0005886">
    <property type="term" value="C:plasma membrane"/>
    <property type="evidence" value="ECO:0007669"/>
    <property type="project" value="TreeGrafter"/>
</dbReference>
<dbReference type="InterPro" id="IPR031148">
    <property type="entry name" value="Plexin"/>
</dbReference>
<dbReference type="SUPFAM" id="SSF81296">
    <property type="entry name" value="E set domains"/>
    <property type="match status" value="1"/>
</dbReference>
<feature type="signal peptide" evidence="2">
    <location>
        <begin position="1"/>
        <end position="16"/>
    </location>
</feature>
<dbReference type="InterPro" id="IPR013548">
    <property type="entry name" value="Plexin_cytoplasmic_RasGAP_dom"/>
</dbReference>
<evidence type="ECO:0000259" key="5">
    <source>
        <dbReference type="Pfam" id="PF20170"/>
    </source>
</evidence>
<evidence type="ECO:0000256" key="1">
    <source>
        <dbReference type="ARBA" id="ARBA00004479"/>
    </source>
</evidence>
<keyword evidence="2" id="KW-0732">Signal</keyword>
<protein>
    <submittedName>
        <fullName evidence="6">Plexin-A4</fullName>
    </submittedName>
</protein>